<dbReference type="InterPro" id="IPR021109">
    <property type="entry name" value="Peptidase_aspartic_dom_sf"/>
</dbReference>
<accession>A0AAV7W6X3</accession>
<comment type="caution">
    <text evidence="1">The sequence shown here is derived from an EMBL/GenBank/DDBJ whole genome shotgun (WGS) entry which is preliminary data.</text>
</comment>
<protein>
    <submittedName>
        <fullName evidence="1">Uncharacterized protein</fullName>
    </submittedName>
</protein>
<sequence>MEIWMTTNQEGTVHVIHAMQPGGSLRKRIPKCNIRVEGKPVVALIDKGASINIMALQVIKTLQLKPILRTTTTGVFAFESSTPLPLTGVFRTDITRKGQTISTNVYVTKNGAGMLLSCRRAEKLGLVSFAFSVHQESIKGLIAEHSQLFQGIGCLKQRLIHLHIDLSIQPLALNIGGLHFTCALRWRRSCENWKQLAYLSEWRAHAPGLANCGHTEA</sequence>
<evidence type="ECO:0000313" key="1">
    <source>
        <dbReference type="EMBL" id="KAJ1208292.1"/>
    </source>
</evidence>
<reference evidence="1" key="1">
    <citation type="journal article" date="2022" name="bioRxiv">
        <title>Sequencing and chromosome-scale assembly of the giantPleurodeles waltlgenome.</title>
        <authorList>
            <person name="Brown T."/>
            <person name="Elewa A."/>
            <person name="Iarovenko S."/>
            <person name="Subramanian E."/>
            <person name="Araus A.J."/>
            <person name="Petzold A."/>
            <person name="Susuki M."/>
            <person name="Suzuki K.-i.T."/>
            <person name="Hayashi T."/>
            <person name="Toyoda A."/>
            <person name="Oliveira C."/>
            <person name="Osipova E."/>
            <person name="Leigh N.D."/>
            <person name="Simon A."/>
            <person name="Yun M.H."/>
        </authorList>
    </citation>
    <scope>NUCLEOTIDE SEQUENCE</scope>
    <source>
        <strain evidence="1">20211129_DDA</strain>
        <tissue evidence="1">Liver</tissue>
    </source>
</reference>
<dbReference type="AlphaFoldDB" id="A0AAV7W6X3"/>
<proteinExistence type="predicted"/>
<dbReference type="Gene3D" id="2.40.70.10">
    <property type="entry name" value="Acid Proteases"/>
    <property type="match status" value="1"/>
</dbReference>
<organism evidence="1 2">
    <name type="scientific">Pleurodeles waltl</name>
    <name type="common">Iberian ribbed newt</name>
    <dbReference type="NCBI Taxonomy" id="8319"/>
    <lineage>
        <taxon>Eukaryota</taxon>
        <taxon>Metazoa</taxon>
        <taxon>Chordata</taxon>
        <taxon>Craniata</taxon>
        <taxon>Vertebrata</taxon>
        <taxon>Euteleostomi</taxon>
        <taxon>Amphibia</taxon>
        <taxon>Batrachia</taxon>
        <taxon>Caudata</taxon>
        <taxon>Salamandroidea</taxon>
        <taxon>Salamandridae</taxon>
        <taxon>Pleurodelinae</taxon>
        <taxon>Pleurodeles</taxon>
    </lineage>
</organism>
<gene>
    <name evidence="1" type="ORF">NDU88_003678</name>
</gene>
<dbReference type="EMBL" id="JANPWB010000002">
    <property type="protein sequence ID" value="KAJ1208292.1"/>
    <property type="molecule type" value="Genomic_DNA"/>
</dbReference>
<dbReference type="SUPFAM" id="SSF50630">
    <property type="entry name" value="Acid proteases"/>
    <property type="match status" value="1"/>
</dbReference>
<keyword evidence="2" id="KW-1185">Reference proteome</keyword>
<dbReference type="Proteomes" id="UP001066276">
    <property type="component" value="Chromosome 1_2"/>
</dbReference>
<dbReference type="CDD" id="cd00303">
    <property type="entry name" value="retropepsin_like"/>
    <property type="match status" value="1"/>
</dbReference>
<name>A0AAV7W6X3_PLEWA</name>
<evidence type="ECO:0000313" key="2">
    <source>
        <dbReference type="Proteomes" id="UP001066276"/>
    </source>
</evidence>